<protein>
    <submittedName>
        <fullName evidence="1">Uncharacterized protein</fullName>
    </submittedName>
</protein>
<evidence type="ECO:0000313" key="1">
    <source>
        <dbReference type="EMBL" id="CAG6779655.1"/>
    </source>
</evidence>
<dbReference type="AlphaFoldDB" id="A0A8D9F8Y5"/>
<accession>A0A8D9F8Y5</accession>
<reference evidence="1" key="1">
    <citation type="submission" date="2021-05" db="EMBL/GenBank/DDBJ databases">
        <authorList>
            <person name="Alioto T."/>
            <person name="Alioto T."/>
            <person name="Gomez Garrido J."/>
        </authorList>
    </citation>
    <scope>NUCLEOTIDE SEQUENCE</scope>
</reference>
<sequence length="101" mass="11567">MLSVKTGLSKRTAILFQNPKNNKHFEFRFFFHFTKLTKFFNSFSFAPFERIVIKSTVVCLIFSTPASEILQCSIIPKCRTVLMLTVMVPPVPGVMMRGNCL</sequence>
<organism evidence="1">
    <name type="scientific">Cacopsylla melanoneura</name>
    <dbReference type="NCBI Taxonomy" id="428564"/>
    <lineage>
        <taxon>Eukaryota</taxon>
        <taxon>Metazoa</taxon>
        <taxon>Ecdysozoa</taxon>
        <taxon>Arthropoda</taxon>
        <taxon>Hexapoda</taxon>
        <taxon>Insecta</taxon>
        <taxon>Pterygota</taxon>
        <taxon>Neoptera</taxon>
        <taxon>Paraneoptera</taxon>
        <taxon>Hemiptera</taxon>
        <taxon>Sternorrhyncha</taxon>
        <taxon>Psylloidea</taxon>
        <taxon>Psyllidae</taxon>
        <taxon>Psyllinae</taxon>
        <taxon>Cacopsylla</taxon>
    </lineage>
</organism>
<proteinExistence type="predicted"/>
<dbReference type="EMBL" id="HBUF01615021">
    <property type="protein sequence ID" value="CAG6779655.1"/>
    <property type="molecule type" value="Transcribed_RNA"/>
</dbReference>
<name>A0A8D9F8Y5_9HEMI</name>